<dbReference type="AlphaFoldDB" id="A0A1S2VMQ9"/>
<dbReference type="OrthoDB" id="956859at2"/>
<dbReference type="EMBL" id="MORL01000002">
    <property type="protein sequence ID" value="OIN60053.1"/>
    <property type="molecule type" value="Genomic_DNA"/>
</dbReference>
<gene>
    <name evidence="2" type="ORF">BLX24_04170</name>
</gene>
<evidence type="ECO:0000313" key="2">
    <source>
        <dbReference type="EMBL" id="OIN60053.1"/>
    </source>
</evidence>
<accession>A0A1S2VMQ9</accession>
<comment type="caution">
    <text evidence="2">The sequence shown here is derived from an EMBL/GenBank/DDBJ whole genome shotgun (WGS) entry which is preliminary data.</text>
</comment>
<evidence type="ECO:0000313" key="3">
    <source>
        <dbReference type="Proteomes" id="UP000181790"/>
    </source>
</evidence>
<feature type="compositionally biased region" description="Basic and acidic residues" evidence="1">
    <location>
        <begin position="17"/>
        <end position="32"/>
    </location>
</feature>
<reference evidence="2 3" key="1">
    <citation type="submission" date="2016-10" db="EMBL/GenBank/DDBJ databases">
        <title>Arsenicibacter rosenii gen. nov., sp. nov., an efficient arsenic-methylating bacterium isolated from an arsenic-contaminated paddy soil.</title>
        <authorList>
            <person name="Huang K."/>
        </authorList>
    </citation>
    <scope>NUCLEOTIDE SEQUENCE [LARGE SCALE GENOMIC DNA]</scope>
    <source>
        <strain evidence="2 3">SM-1</strain>
    </source>
</reference>
<dbReference type="Proteomes" id="UP000181790">
    <property type="component" value="Unassembled WGS sequence"/>
</dbReference>
<name>A0A1S2VMQ9_9BACT</name>
<proteinExistence type="predicted"/>
<feature type="region of interest" description="Disordered" evidence="1">
    <location>
        <begin position="1"/>
        <end position="51"/>
    </location>
</feature>
<evidence type="ECO:0000256" key="1">
    <source>
        <dbReference type="SAM" id="MobiDB-lite"/>
    </source>
</evidence>
<organism evidence="2 3">
    <name type="scientific">Arsenicibacter rosenii</name>
    <dbReference type="NCBI Taxonomy" id="1750698"/>
    <lineage>
        <taxon>Bacteria</taxon>
        <taxon>Pseudomonadati</taxon>
        <taxon>Bacteroidota</taxon>
        <taxon>Cytophagia</taxon>
        <taxon>Cytophagales</taxon>
        <taxon>Spirosomataceae</taxon>
        <taxon>Arsenicibacter</taxon>
    </lineage>
</organism>
<feature type="compositionally biased region" description="Polar residues" evidence="1">
    <location>
        <begin position="37"/>
        <end position="47"/>
    </location>
</feature>
<dbReference type="RefSeq" id="WP_071501848.1">
    <property type="nucleotide sequence ID" value="NZ_MORL01000002.1"/>
</dbReference>
<protein>
    <submittedName>
        <fullName evidence="2">Uncharacterized protein</fullName>
    </submittedName>
</protein>
<feature type="region of interest" description="Disordered" evidence="1">
    <location>
        <begin position="133"/>
        <end position="161"/>
    </location>
</feature>
<sequence length="161" mass="18002">MENENKSFDPQDVDNEYYSKDPYQHGDSDYGRVSEGVGNNSYKSATSGMDMDTENQEYIAETREANKHEGNPALPTGETIATGTMEWDVDAEAVERGHNKPHPVISDEAAKKFSEIAENPSDDALFHRADATYLEQGDHPGEGYDPHHMGYDAENKDKEKE</sequence>
<keyword evidence="3" id="KW-1185">Reference proteome</keyword>